<organism evidence="6 7">
    <name type="scientific">Trichomonas vaginalis (strain ATCC PRA-98 / G3)</name>
    <dbReference type="NCBI Taxonomy" id="412133"/>
    <lineage>
        <taxon>Eukaryota</taxon>
        <taxon>Metamonada</taxon>
        <taxon>Parabasalia</taxon>
        <taxon>Trichomonadida</taxon>
        <taxon>Trichomonadidae</taxon>
        <taxon>Trichomonas</taxon>
    </lineage>
</organism>
<evidence type="ECO:0000256" key="4">
    <source>
        <dbReference type="ARBA" id="ARBA00023242"/>
    </source>
</evidence>
<dbReference type="Proteomes" id="UP000001542">
    <property type="component" value="Unassembled WGS sequence"/>
</dbReference>
<dbReference type="eggNOG" id="KOG3164">
    <property type="taxonomic scope" value="Eukaryota"/>
</dbReference>
<keyword evidence="4" id="KW-0539">Nucleus</keyword>
<feature type="compositionally biased region" description="Basic and acidic residues" evidence="5">
    <location>
        <begin position="183"/>
        <end position="199"/>
    </location>
</feature>
<dbReference type="AlphaFoldDB" id="A2DQG7"/>
<reference evidence="6" key="2">
    <citation type="journal article" date="2007" name="Science">
        <title>Draft genome sequence of the sexually transmitted pathogen Trichomonas vaginalis.</title>
        <authorList>
            <person name="Carlton J.M."/>
            <person name="Hirt R.P."/>
            <person name="Silva J.C."/>
            <person name="Delcher A.L."/>
            <person name="Schatz M."/>
            <person name="Zhao Q."/>
            <person name="Wortman J.R."/>
            <person name="Bidwell S.L."/>
            <person name="Alsmark U.C.M."/>
            <person name="Besteiro S."/>
            <person name="Sicheritz-Ponten T."/>
            <person name="Noel C.J."/>
            <person name="Dacks J.B."/>
            <person name="Foster P.G."/>
            <person name="Simillion C."/>
            <person name="Van de Peer Y."/>
            <person name="Miranda-Saavedra D."/>
            <person name="Barton G.J."/>
            <person name="Westrop G.D."/>
            <person name="Mueller S."/>
            <person name="Dessi D."/>
            <person name="Fiori P.L."/>
            <person name="Ren Q."/>
            <person name="Paulsen I."/>
            <person name="Zhang H."/>
            <person name="Bastida-Corcuera F.D."/>
            <person name="Simoes-Barbosa A."/>
            <person name="Brown M.T."/>
            <person name="Hayes R.D."/>
            <person name="Mukherjee M."/>
            <person name="Okumura C.Y."/>
            <person name="Schneider R."/>
            <person name="Smith A.J."/>
            <person name="Vanacova S."/>
            <person name="Villalvazo M."/>
            <person name="Haas B.J."/>
            <person name="Pertea M."/>
            <person name="Feldblyum T.V."/>
            <person name="Utterback T.R."/>
            <person name="Shu C.L."/>
            <person name="Osoegawa K."/>
            <person name="de Jong P.J."/>
            <person name="Hrdy I."/>
            <person name="Horvathova L."/>
            <person name="Zubacova Z."/>
            <person name="Dolezal P."/>
            <person name="Malik S.B."/>
            <person name="Logsdon J.M. Jr."/>
            <person name="Henze K."/>
            <person name="Gupta A."/>
            <person name="Wang C.C."/>
            <person name="Dunne R.L."/>
            <person name="Upcroft J.A."/>
            <person name="Upcroft P."/>
            <person name="White O."/>
            <person name="Salzberg S.L."/>
            <person name="Tang P."/>
            <person name="Chiu C.-H."/>
            <person name="Lee Y.-S."/>
            <person name="Embley T.M."/>
            <person name="Coombs G.H."/>
            <person name="Mottram J.C."/>
            <person name="Tachezy J."/>
            <person name="Fraser-Liggett C.M."/>
            <person name="Johnson P.J."/>
        </authorList>
    </citation>
    <scope>NUCLEOTIDE SEQUENCE [LARGE SCALE GENOMIC DNA]</scope>
    <source>
        <strain evidence="6">G3</strain>
    </source>
</reference>
<reference evidence="6" key="1">
    <citation type="submission" date="2006-10" db="EMBL/GenBank/DDBJ databases">
        <authorList>
            <person name="Amadeo P."/>
            <person name="Zhao Q."/>
            <person name="Wortman J."/>
            <person name="Fraser-Liggett C."/>
            <person name="Carlton J."/>
        </authorList>
    </citation>
    <scope>NUCLEOTIDE SEQUENCE</scope>
    <source>
        <strain evidence="6">G3</strain>
    </source>
</reference>
<dbReference type="KEGG" id="tva:4775441"/>
<dbReference type="GO" id="GO:0006364">
    <property type="term" value="P:rRNA processing"/>
    <property type="evidence" value="ECO:0007669"/>
    <property type="project" value="UniProtKB-KW"/>
</dbReference>
<keyword evidence="2" id="KW-0690">Ribosome biogenesis</keyword>
<accession>A2DQG7</accession>
<evidence type="ECO:0000313" key="6">
    <source>
        <dbReference type="EMBL" id="EAY17424.1"/>
    </source>
</evidence>
<dbReference type="InParanoid" id="A2DQG7"/>
<dbReference type="PANTHER" id="PTHR12416">
    <property type="entry name" value="RRNA-PROCESSING PROTEIN UTP23 HOMOLOG"/>
    <property type="match status" value="1"/>
</dbReference>
<dbReference type="RefSeq" id="XP_001330793.1">
    <property type="nucleotide sequence ID" value="XM_001330757.1"/>
</dbReference>
<feature type="region of interest" description="Disordered" evidence="5">
    <location>
        <begin position="169"/>
        <end position="199"/>
    </location>
</feature>
<evidence type="ECO:0000256" key="3">
    <source>
        <dbReference type="ARBA" id="ARBA00022552"/>
    </source>
</evidence>
<dbReference type="GO" id="GO:0032040">
    <property type="term" value="C:small-subunit processome"/>
    <property type="evidence" value="ECO:0000318"/>
    <property type="project" value="GO_Central"/>
</dbReference>
<dbReference type="VEuPathDB" id="TrichDB:TVAG_320190"/>
<evidence type="ECO:0000256" key="2">
    <source>
        <dbReference type="ARBA" id="ARBA00022517"/>
    </source>
</evidence>
<dbReference type="VEuPathDB" id="TrichDB:TVAGG3_1010080"/>
<comment type="subcellular location">
    <subcellularLocation>
        <location evidence="1">Nucleus</location>
        <location evidence="1">Nucleolus</location>
    </subcellularLocation>
</comment>
<gene>
    <name evidence="6" type="ORF">TVAG_320190</name>
</gene>
<evidence type="ECO:0008006" key="8">
    <source>
        <dbReference type="Google" id="ProtNLM"/>
    </source>
</evidence>
<dbReference type="FunFam" id="3.40.50.1010:FF:000123">
    <property type="entry name" value="Uncharacterized protein"/>
    <property type="match status" value="1"/>
</dbReference>
<dbReference type="InterPro" id="IPR006984">
    <property type="entry name" value="Fcf1/UTP23"/>
</dbReference>
<evidence type="ECO:0000256" key="1">
    <source>
        <dbReference type="ARBA" id="ARBA00004604"/>
    </source>
</evidence>
<keyword evidence="7" id="KW-1185">Reference proteome</keyword>
<sequence length="199" mass="23138">MNRVTHMKKLKSAMRFFKTSFGLHPPYLVLCDPNFIFASLDSKINLKDRFTEIFKGQVFLKVTECGLLEVSSLKDKNMQSTVQFCKKQCQLFKCSSHKPMNPRDCILDNLKHGFNGIVCTQDGPLRKTIQRLYPKMPIFYIDDGLQIMPPSKKLKDSVIAELEAKYATNTEKPEDYVEEDEKKEETEEKEPETKEEKKE</sequence>
<dbReference type="OrthoDB" id="25675at2759"/>
<evidence type="ECO:0000313" key="7">
    <source>
        <dbReference type="Proteomes" id="UP000001542"/>
    </source>
</evidence>
<dbReference type="GO" id="GO:0005730">
    <property type="term" value="C:nucleolus"/>
    <property type="evidence" value="ECO:0000318"/>
    <property type="project" value="GO_Central"/>
</dbReference>
<proteinExistence type="predicted"/>
<dbReference type="FunCoup" id="A2DQG7">
    <property type="interactions" value="680"/>
</dbReference>
<dbReference type="InterPro" id="IPR029060">
    <property type="entry name" value="PIN-like_dom_sf"/>
</dbReference>
<dbReference type="Pfam" id="PF04900">
    <property type="entry name" value="Fcf1"/>
    <property type="match status" value="1"/>
</dbReference>
<keyword evidence="3" id="KW-0698">rRNA processing</keyword>
<dbReference type="Gene3D" id="3.40.50.1010">
    <property type="entry name" value="5'-nuclease"/>
    <property type="match status" value="1"/>
</dbReference>
<dbReference type="SUPFAM" id="SSF88723">
    <property type="entry name" value="PIN domain-like"/>
    <property type="match status" value="1"/>
</dbReference>
<evidence type="ECO:0000256" key="5">
    <source>
        <dbReference type="SAM" id="MobiDB-lite"/>
    </source>
</evidence>
<name>A2DQG7_TRIV3</name>
<dbReference type="EMBL" id="DS113231">
    <property type="protein sequence ID" value="EAY17424.1"/>
    <property type="molecule type" value="Genomic_DNA"/>
</dbReference>
<dbReference type="GO" id="GO:0070181">
    <property type="term" value="F:small ribosomal subunit rRNA binding"/>
    <property type="evidence" value="ECO:0000318"/>
    <property type="project" value="GO_Central"/>
</dbReference>
<dbReference type="STRING" id="5722.A2DQG7"/>
<protein>
    <recommendedName>
        <fullName evidence="8">Fcf1 family protein</fullName>
    </recommendedName>
</protein>
<dbReference type="SMR" id="A2DQG7"/>